<dbReference type="PANTHER" id="PTHR12458">
    <property type="entry name" value="ORF PROTEIN"/>
    <property type="match status" value="1"/>
</dbReference>
<proteinExistence type="predicted"/>
<dbReference type="InterPro" id="IPR007714">
    <property type="entry name" value="CFA20_dom"/>
</dbReference>
<feature type="domain" description="CFA20" evidence="2">
    <location>
        <begin position="1"/>
        <end position="174"/>
    </location>
</feature>
<evidence type="ECO:0000313" key="4">
    <source>
        <dbReference type="Proteomes" id="UP000694546"/>
    </source>
</evidence>
<feature type="region of interest" description="Disordered" evidence="1">
    <location>
        <begin position="320"/>
        <end position="345"/>
    </location>
</feature>
<evidence type="ECO:0000256" key="1">
    <source>
        <dbReference type="SAM" id="MobiDB-lite"/>
    </source>
</evidence>
<dbReference type="AlphaFoldDB" id="A0A8C5BEL2"/>
<feature type="compositionally biased region" description="Low complexity" evidence="1">
    <location>
        <begin position="238"/>
        <end position="248"/>
    </location>
</feature>
<dbReference type="Pfam" id="PF05018">
    <property type="entry name" value="CFA20_dom"/>
    <property type="match status" value="1"/>
</dbReference>
<dbReference type="InterPro" id="IPR040441">
    <property type="entry name" value="CFA20/CFAP20DC"/>
</dbReference>
<accession>A0A8C5BEL2</accession>
<dbReference type="Proteomes" id="UP000694546">
    <property type="component" value="Chromosome 13"/>
</dbReference>
<evidence type="ECO:0000259" key="2">
    <source>
        <dbReference type="Pfam" id="PF05018"/>
    </source>
</evidence>
<feature type="region of interest" description="Disordered" evidence="1">
    <location>
        <begin position="359"/>
        <end position="412"/>
    </location>
</feature>
<reference evidence="3" key="1">
    <citation type="submission" date="2025-08" db="UniProtKB">
        <authorList>
            <consortium name="Ensembl"/>
        </authorList>
    </citation>
    <scope>IDENTIFICATION</scope>
</reference>
<protein>
    <recommendedName>
        <fullName evidence="2">CFA20 domain-containing protein</fullName>
    </recommendedName>
</protein>
<dbReference type="GeneTree" id="ENSGT00390000005497"/>
<evidence type="ECO:0000313" key="3">
    <source>
        <dbReference type="Ensembl" id="ENSGMOP00000045172.1"/>
    </source>
</evidence>
<feature type="region of interest" description="Disordered" evidence="1">
    <location>
        <begin position="232"/>
        <end position="307"/>
    </location>
</feature>
<dbReference type="Ensembl" id="ENSGMOT00000025838.1">
    <property type="protein sequence ID" value="ENSGMOP00000045172.1"/>
    <property type="gene ID" value="ENSGMOG00000017097.2"/>
</dbReference>
<organism evidence="3 4">
    <name type="scientific">Gadus morhua</name>
    <name type="common">Atlantic cod</name>
    <dbReference type="NCBI Taxonomy" id="8049"/>
    <lineage>
        <taxon>Eukaryota</taxon>
        <taxon>Metazoa</taxon>
        <taxon>Chordata</taxon>
        <taxon>Craniata</taxon>
        <taxon>Vertebrata</taxon>
        <taxon>Euteleostomi</taxon>
        <taxon>Actinopterygii</taxon>
        <taxon>Neopterygii</taxon>
        <taxon>Teleostei</taxon>
        <taxon>Neoteleostei</taxon>
        <taxon>Acanthomorphata</taxon>
        <taxon>Zeiogadaria</taxon>
        <taxon>Gadariae</taxon>
        <taxon>Gadiformes</taxon>
        <taxon>Gadoidei</taxon>
        <taxon>Gadidae</taxon>
        <taxon>Gadus</taxon>
    </lineage>
</organism>
<keyword evidence="4" id="KW-1185">Reference proteome</keyword>
<feature type="compositionally biased region" description="Pro residues" evidence="1">
    <location>
        <begin position="267"/>
        <end position="277"/>
    </location>
</feature>
<name>A0A8C5BEL2_GADMO</name>
<sequence>MFKNNYQGGAVVEVFSAQGNNPVAKWKLQGAPASIKKIFDKEVKGFVYCVEGSSQTVKMLIPEDGKTTLGLLQRFLVLQVNIPECRDFSIELIISDSTHLKKRLYFSTVHKEFSATPLHARIPFVSLKQNIWSNLCIDLVSFTAELFKTAVFRTLDSIAVCANCKIRRIFTMKTEATDTSDGGGKCGDSLFSELGLGEVIPRSCRFPQDVCHVTQVFSMEGARQTAATKLLNSDSGRHSSPASAGGSAVPRKHSSASHVAFGTRVSRPPPPLPPPHPQHARKRSRSREEMHARGSELSLLPSQGQAARDISVRLSDATPCDTKNAFEDEVTGRTGGLQPLPPQDRALGRQKLRLPTAGWKKTLSSATGTGPAARAVLRGEAGERAGRPPSEPGGSGQPLTQADEMRGLQTAG</sequence>
<reference evidence="3" key="2">
    <citation type="submission" date="2025-09" db="UniProtKB">
        <authorList>
            <consortium name="Ensembl"/>
        </authorList>
    </citation>
    <scope>IDENTIFICATION</scope>
</reference>